<feature type="domain" description="Cyclic nucleotide-binding" evidence="1">
    <location>
        <begin position="1"/>
        <end position="113"/>
    </location>
</feature>
<name>A0A0E2AXU3_9LEPT</name>
<dbReference type="AlphaFoldDB" id="A0A0E2AXU3"/>
<reference evidence="2 3" key="1">
    <citation type="submission" date="2012-10" db="EMBL/GenBank/DDBJ databases">
        <authorList>
            <person name="Harkins D.M."/>
            <person name="Durkin A.S."/>
            <person name="Brinkac L.M."/>
            <person name="Selengut J.D."/>
            <person name="Sanka R."/>
            <person name="DePew J."/>
            <person name="Purushe J."/>
            <person name="Peacock S.J."/>
            <person name="Thaipadungpanit J."/>
            <person name="Wuthiekanun V.W."/>
            <person name="Day N.P."/>
            <person name="Vinetz J.M."/>
            <person name="Sutton G.G."/>
            <person name="Nelson W.C."/>
            <person name="Fouts D.E."/>
        </authorList>
    </citation>
    <scope>NUCLEOTIDE SEQUENCE [LARGE SCALE GENOMIC DNA]</scope>
    <source>
        <strain evidence="2 3">H1</strain>
    </source>
</reference>
<dbReference type="InterPro" id="IPR014710">
    <property type="entry name" value="RmlC-like_jellyroll"/>
</dbReference>
<dbReference type="Pfam" id="PF00027">
    <property type="entry name" value="cNMP_binding"/>
    <property type="match status" value="1"/>
</dbReference>
<proteinExistence type="predicted"/>
<dbReference type="InterPro" id="IPR000595">
    <property type="entry name" value="cNMP-bd_dom"/>
</dbReference>
<comment type="caution">
    <text evidence="2">The sequence shown here is derived from an EMBL/GenBank/DDBJ whole genome shotgun (WGS) entry which is preliminary data.</text>
</comment>
<dbReference type="InterPro" id="IPR018488">
    <property type="entry name" value="cNMP-bd_CS"/>
</dbReference>
<dbReference type="SUPFAM" id="SSF51206">
    <property type="entry name" value="cAMP-binding domain-like"/>
    <property type="match status" value="1"/>
</dbReference>
<dbReference type="CDD" id="cd00038">
    <property type="entry name" value="CAP_ED"/>
    <property type="match status" value="1"/>
</dbReference>
<dbReference type="RefSeq" id="WP_004766856.1">
    <property type="nucleotide sequence ID" value="NZ_AHMY02000067.1"/>
</dbReference>
<dbReference type="SMART" id="SM00100">
    <property type="entry name" value="cNMP"/>
    <property type="match status" value="1"/>
</dbReference>
<dbReference type="PANTHER" id="PTHR24567:SF74">
    <property type="entry name" value="HTH-TYPE TRANSCRIPTIONAL REGULATOR ARCR"/>
    <property type="match status" value="1"/>
</dbReference>
<dbReference type="GO" id="GO:0003700">
    <property type="term" value="F:DNA-binding transcription factor activity"/>
    <property type="evidence" value="ECO:0007669"/>
    <property type="project" value="TreeGrafter"/>
</dbReference>
<dbReference type="Proteomes" id="UP000006253">
    <property type="component" value="Unassembled WGS sequence"/>
</dbReference>
<sequence>MKVTESMIEKLGVEFKESDIIFEENQEAEEMYLIVNGKVGIHKKVKEAYKLLVELKEGDMFGEMALIDRTPRSARAVAKTDVSLVAINESAFFNLIRTNPGFSMKIVKILTSRLRETNKTIATLLKADKKNLVTSALINFSQTYGTQDGSICKIPLNHFIRWAILRVGLEHKDLVSAINLLVKDKMVEQKKEDPATLILRDSLFKYTVDV</sequence>
<dbReference type="GO" id="GO:0005829">
    <property type="term" value="C:cytosol"/>
    <property type="evidence" value="ECO:0007669"/>
    <property type="project" value="TreeGrafter"/>
</dbReference>
<dbReference type="InterPro" id="IPR050397">
    <property type="entry name" value="Env_Response_Regulators"/>
</dbReference>
<dbReference type="PROSITE" id="PS00889">
    <property type="entry name" value="CNMP_BINDING_2"/>
    <property type="match status" value="1"/>
</dbReference>
<dbReference type="EMBL" id="AHMY02000067">
    <property type="protein sequence ID" value="EKO13730.1"/>
    <property type="molecule type" value="Genomic_DNA"/>
</dbReference>
<dbReference type="PROSITE" id="PS50042">
    <property type="entry name" value="CNMP_BINDING_3"/>
    <property type="match status" value="1"/>
</dbReference>
<dbReference type="InterPro" id="IPR018490">
    <property type="entry name" value="cNMP-bd_dom_sf"/>
</dbReference>
<evidence type="ECO:0000259" key="1">
    <source>
        <dbReference type="PROSITE" id="PS50042"/>
    </source>
</evidence>
<dbReference type="PANTHER" id="PTHR24567">
    <property type="entry name" value="CRP FAMILY TRANSCRIPTIONAL REGULATORY PROTEIN"/>
    <property type="match status" value="1"/>
</dbReference>
<accession>A0A0E2AXU3</accession>
<dbReference type="Gene3D" id="2.60.120.10">
    <property type="entry name" value="Jelly Rolls"/>
    <property type="match status" value="1"/>
</dbReference>
<gene>
    <name evidence="2" type="ORF">LEP1GSC081_3088</name>
</gene>
<organism evidence="2 3">
    <name type="scientific">Leptospira kirschneri str. H1</name>
    <dbReference type="NCBI Taxonomy" id="1049966"/>
    <lineage>
        <taxon>Bacteria</taxon>
        <taxon>Pseudomonadati</taxon>
        <taxon>Spirochaetota</taxon>
        <taxon>Spirochaetia</taxon>
        <taxon>Leptospirales</taxon>
        <taxon>Leptospiraceae</taxon>
        <taxon>Leptospira</taxon>
    </lineage>
</organism>
<evidence type="ECO:0000313" key="3">
    <source>
        <dbReference type="Proteomes" id="UP000006253"/>
    </source>
</evidence>
<protein>
    <submittedName>
        <fullName evidence="2">Cyclic nucleotide-binding domain protein</fullName>
    </submittedName>
</protein>
<evidence type="ECO:0000313" key="2">
    <source>
        <dbReference type="EMBL" id="EKO13730.1"/>
    </source>
</evidence>